<dbReference type="EMBL" id="KZ150036">
    <property type="protein sequence ID" value="PZC74631.1"/>
    <property type="molecule type" value="Genomic_DNA"/>
</dbReference>
<sequence>MGGRRPRRPWARDKLYIFMVRRIAARLVMSGTVTFLAFRSRSVFNSCFKTEATVSRRANERAALPCAGAADGHCPAAPPRHLLPRSPLRARRVLAACSMLAEILTKTYNIYLGNDSHLFVGS</sequence>
<evidence type="ECO:0000313" key="2">
    <source>
        <dbReference type="Proteomes" id="UP000249218"/>
    </source>
</evidence>
<keyword evidence="2" id="KW-1185">Reference proteome</keyword>
<gene>
    <name evidence="1" type="primary">HaOG207397</name>
    <name evidence="1" type="ORF">B5X24_HaOG207397</name>
</gene>
<organism evidence="1 2">
    <name type="scientific">Helicoverpa armigera</name>
    <name type="common">Cotton bollworm</name>
    <name type="synonym">Heliothis armigera</name>
    <dbReference type="NCBI Taxonomy" id="29058"/>
    <lineage>
        <taxon>Eukaryota</taxon>
        <taxon>Metazoa</taxon>
        <taxon>Ecdysozoa</taxon>
        <taxon>Arthropoda</taxon>
        <taxon>Hexapoda</taxon>
        <taxon>Insecta</taxon>
        <taxon>Pterygota</taxon>
        <taxon>Neoptera</taxon>
        <taxon>Endopterygota</taxon>
        <taxon>Lepidoptera</taxon>
        <taxon>Glossata</taxon>
        <taxon>Ditrysia</taxon>
        <taxon>Noctuoidea</taxon>
        <taxon>Noctuidae</taxon>
        <taxon>Heliothinae</taxon>
        <taxon>Helicoverpa</taxon>
    </lineage>
</organism>
<protein>
    <submittedName>
        <fullName evidence="1">Uncharacterized protein</fullName>
    </submittedName>
</protein>
<dbReference type="AlphaFoldDB" id="A0A2W1BK13"/>
<accession>A0A2W1BK13</accession>
<proteinExistence type="predicted"/>
<dbReference type="Proteomes" id="UP000249218">
    <property type="component" value="Unassembled WGS sequence"/>
</dbReference>
<evidence type="ECO:0000313" key="1">
    <source>
        <dbReference type="EMBL" id="PZC74631.1"/>
    </source>
</evidence>
<name>A0A2W1BK13_HELAM</name>
<reference evidence="1 2" key="1">
    <citation type="journal article" date="2017" name="BMC Biol.">
        <title>Genomic innovations, transcriptional plasticity and gene loss underlying the evolution and divergence of two highly polyphagous and invasive Helicoverpa pest species.</title>
        <authorList>
            <person name="Pearce S.L."/>
            <person name="Clarke D.F."/>
            <person name="East P.D."/>
            <person name="Elfekih S."/>
            <person name="Gordon K.H."/>
            <person name="Jermiin L.S."/>
            <person name="McGaughran A."/>
            <person name="Oakeshott J.G."/>
            <person name="Papanikolaou A."/>
            <person name="Perera O.P."/>
            <person name="Rane R.V."/>
            <person name="Richards S."/>
            <person name="Tay W.T."/>
            <person name="Walsh T.K."/>
            <person name="Anderson A."/>
            <person name="Anderson C.J."/>
            <person name="Asgari S."/>
            <person name="Board P.G."/>
            <person name="Bretschneider A."/>
            <person name="Campbell P.M."/>
            <person name="Chertemps T."/>
            <person name="Christeller J.T."/>
            <person name="Coppin C.W."/>
            <person name="Downes S.J."/>
            <person name="Duan G."/>
            <person name="Farnsworth C.A."/>
            <person name="Good R.T."/>
            <person name="Han L.B."/>
            <person name="Han Y.C."/>
            <person name="Hatje K."/>
            <person name="Horne I."/>
            <person name="Huang Y.P."/>
            <person name="Hughes D.S."/>
            <person name="Jacquin-Joly E."/>
            <person name="James W."/>
            <person name="Jhangiani S."/>
            <person name="Kollmar M."/>
            <person name="Kuwar S.S."/>
            <person name="Li S."/>
            <person name="Liu N.Y."/>
            <person name="Maibeche M.T."/>
            <person name="Miller J.R."/>
            <person name="Montagne N."/>
            <person name="Perry T."/>
            <person name="Qu J."/>
            <person name="Song S.V."/>
            <person name="Sutton G.G."/>
            <person name="Vogel H."/>
            <person name="Walenz B.P."/>
            <person name="Xu W."/>
            <person name="Zhang H.J."/>
            <person name="Zou Z."/>
            <person name="Batterham P."/>
            <person name="Edwards O.R."/>
            <person name="Feyereisen R."/>
            <person name="Gibbs R.A."/>
            <person name="Heckel D.G."/>
            <person name="McGrath A."/>
            <person name="Robin C."/>
            <person name="Scherer S.E."/>
            <person name="Worley K.C."/>
            <person name="Wu Y.D."/>
        </authorList>
    </citation>
    <scope>NUCLEOTIDE SEQUENCE [LARGE SCALE GENOMIC DNA]</scope>
    <source>
        <strain evidence="1">Harm_GR_Male_#8</strain>
        <tissue evidence="1">Whole organism</tissue>
    </source>
</reference>